<evidence type="ECO:0000313" key="2">
    <source>
        <dbReference type="EMBL" id="GHH77091.1"/>
    </source>
</evidence>
<dbReference type="EMBL" id="BNCD01000006">
    <property type="protein sequence ID" value="GHH77091.1"/>
    <property type="molecule type" value="Genomic_DNA"/>
</dbReference>
<gene>
    <name evidence="2" type="ORF">GCM10018793_24290</name>
</gene>
<feature type="region of interest" description="Disordered" evidence="1">
    <location>
        <begin position="1"/>
        <end position="64"/>
    </location>
</feature>
<protein>
    <submittedName>
        <fullName evidence="2">Uncharacterized protein</fullName>
    </submittedName>
</protein>
<reference evidence="2" key="1">
    <citation type="journal article" date="2014" name="Int. J. Syst. Evol. Microbiol.">
        <title>Complete genome sequence of Corynebacterium casei LMG S-19264T (=DSM 44701T), isolated from a smear-ripened cheese.</title>
        <authorList>
            <consortium name="US DOE Joint Genome Institute (JGI-PGF)"/>
            <person name="Walter F."/>
            <person name="Albersmeier A."/>
            <person name="Kalinowski J."/>
            <person name="Ruckert C."/>
        </authorList>
    </citation>
    <scope>NUCLEOTIDE SEQUENCE</scope>
    <source>
        <strain evidence="2">JCM 5069</strain>
    </source>
</reference>
<evidence type="ECO:0000256" key="1">
    <source>
        <dbReference type="SAM" id="MobiDB-lite"/>
    </source>
</evidence>
<sequence>MGGWVGGGKPAGAESIGAWGSTGGVGVDGGRVGGAGPARGAGPGAAAQWPSLVGTPGPNGIPAK</sequence>
<accession>A0A919G376</accession>
<organism evidence="2 3">
    <name type="scientific">Streptomyces sulfonofaciens</name>
    <dbReference type="NCBI Taxonomy" id="68272"/>
    <lineage>
        <taxon>Bacteria</taxon>
        <taxon>Bacillati</taxon>
        <taxon>Actinomycetota</taxon>
        <taxon>Actinomycetes</taxon>
        <taxon>Kitasatosporales</taxon>
        <taxon>Streptomycetaceae</taxon>
        <taxon>Streptomyces</taxon>
    </lineage>
</organism>
<evidence type="ECO:0000313" key="3">
    <source>
        <dbReference type="Proteomes" id="UP000603708"/>
    </source>
</evidence>
<dbReference type="AlphaFoldDB" id="A0A919G376"/>
<comment type="caution">
    <text evidence="2">The sequence shown here is derived from an EMBL/GenBank/DDBJ whole genome shotgun (WGS) entry which is preliminary data.</text>
</comment>
<dbReference type="Proteomes" id="UP000603708">
    <property type="component" value="Unassembled WGS sequence"/>
</dbReference>
<feature type="compositionally biased region" description="Gly residues" evidence="1">
    <location>
        <begin position="20"/>
        <end position="43"/>
    </location>
</feature>
<feature type="compositionally biased region" description="Gly residues" evidence="1">
    <location>
        <begin position="1"/>
        <end position="10"/>
    </location>
</feature>
<reference evidence="2" key="2">
    <citation type="submission" date="2020-09" db="EMBL/GenBank/DDBJ databases">
        <authorList>
            <person name="Sun Q."/>
            <person name="Ohkuma M."/>
        </authorList>
    </citation>
    <scope>NUCLEOTIDE SEQUENCE</scope>
    <source>
        <strain evidence="2">JCM 5069</strain>
    </source>
</reference>
<proteinExistence type="predicted"/>
<keyword evidence="3" id="KW-1185">Reference proteome</keyword>
<name>A0A919G376_9ACTN</name>